<evidence type="ECO:0000259" key="3">
    <source>
        <dbReference type="Pfam" id="PF00817"/>
    </source>
</evidence>
<dbReference type="PANTHER" id="PTHR35369:SF2">
    <property type="entry name" value="BLR3025 PROTEIN"/>
    <property type="match status" value="1"/>
</dbReference>
<dbReference type="Proteomes" id="UP000283077">
    <property type="component" value="Unassembled WGS sequence"/>
</dbReference>
<dbReference type="PANTHER" id="PTHR35369">
    <property type="entry name" value="BLR3025 PROTEIN-RELATED"/>
    <property type="match status" value="1"/>
</dbReference>
<name>A0A437QM56_9GAMM</name>
<dbReference type="InterPro" id="IPR043128">
    <property type="entry name" value="Rev_trsase/Diguanyl_cyclase"/>
</dbReference>
<evidence type="ECO:0000256" key="1">
    <source>
        <dbReference type="ARBA" id="ARBA00010945"/>
    </source>
</evidence>
<feature type="domain" description="UmuC" evidence="3">
    <location>
        <begin position="61"/>
        <end position="171"/>
    </location>
</feature>
<accession>A0A437QM56</accession>
<protein>
    <submittedName>
        <fullName evidence="4">DNA polymerase Y family protein</fullName>
    </submittedName>
</protein>
<comment type="similarity">
    <text evidence="1">Belongs to the DNA polymerase type-Y family.</text>
</comment>
<dbReference type="InterPro" id="IPR043502">
    <property type="entry name" value="DNA/RNA_pol_sf"/>
</dbReference>
<dbReference type="SUPFAM" id="SSF56672">
    <property type="entry name" value="DNA/RNA polymerases"/>
    <property type="match status" value="1"/>
</dbReference>
<evidence type="ECO:0000256" key="2">
    <source>
        <dbReference type="ARBA" id="ARBA00022763"/>
    </source>
</evidence>
<proteinExistence type="inferred from homology"/>
<evidence type="ECO:0000313" key="5">
    <source>
        <dbReference type="Proteomes" id="UP000283077"/>
    </source>
</evidence>
<reference evidence="4 5" key="1">
    <citation type="submission" date="2019-01" db="EMBL/GenBank/DDBJ databases">
        <authorList>
            <person name="Chen W.-M."/>
        </authorList>
    </citation>
    <scope>NUCLEOTIDE SEQUENCE [LARGE SCALE GENOMIC DNA]</scope>
    <source>
        <strain evidence="4 5">KYPC3</strain>
    </source>
</reference>
<keyword evidence="2" id="KW-0227">DNA damage</keyword>
<dbReference type="Gene3D" id="3.40.1170.60">
    <property type="match status" value="1"/>
</dbReference>
<dbReference type="CDD" id="cd03468">
    <property type="entry name" value="PolY_like"/>
    <property type="match status" value="1"/>
</dbReference>
<comment type="caution">
    <text evidence="4">The sequence shown here is derived from an EMBL/GenBank/DDBJ whole genome shotgun (WGS) entry which is preliminary data.</text>
</comment>
<gene>
    <name evidence="4" type="ORF">EOE67_13515</name>
</gene>
<dbReference type="InterPro" id="IPR001126">
    <property type="entry name" value="UmuC"/>
</dbReference>
<dbReference type="RefSeq" id="WP_127699789.1">
    <property type="nucleotide sequence ID" value="NZ_SACS01000014.1"/>
</dbReference>
<dbReference type="AlphaFoldDB" id="A0A437QM56"/>
<evidence type="ECO:0000313" key="4">
    <source>
        <dbReference type="EMBL" id="RVU35608.1"/>
    </source>
</evidence>
<dbReference type="EMBL" id="SACS01000014">
    <property type="protein sequence ID" value="RVU35608.1"/>
    <property type="molecule type" value="Genomic_DNA"/>
</dbReference>
<dbReference type="GO" id="GO:0006281">
    <property type="term" value="P:DNA repair"/>
    <property type="evidence" value="ECO:0007669"/>
    <property type="project" value="InterPro"/>
</dbReference>
<keyword evidence="5" id="KW-1185">Reference proteome</keyword>
<dbReference type="Pfam" id="PF00817">
    <property type="entry name" value="IMS"/>
    <property type="match status" value="1"/>
</dbReference>
<sequence length="531" mass="58922">MASLWVYLHFPALQLDSLFQSLHQPAPLEGAQPPLAAPASTPAPTPTSPALCLLDPGSFLIKQLNTAARQQGIQAGMTLSMASALCHDLQVLPYQAAQELQYLQQIAALLYQISADIALDPPCAVWLRIDPMLALYGGLAAYLGTLSQHITALQLQTQIAVAHSAAAAQLLCFSQPGFVSDDPALIAAALDHCSLHHSQLQSTATGQKILQQLQAMGINNLGQLLAIPRPELSRRFSTEVIMMLDQVAGDRPTVSQFYQPPEQFCQSLELLYQLEHTQQMQAPLGYLLQLLQNYLQLRDQHCYQLQLRLELRDHPPLLLNLQSACGEYQQARWLTLFQLKLQQLKLPAPLLKMQLSAGQTTARDGDNLPLFDSRPRDGAEAVNQQSTPASTATTVLTADALRLRSLLTAKLGAERVQQPSLHADHRPELANSYHQTELLMVAGKGDGHYRANRPPHRPSLSLLPLRPGLLLIQPIPLRMQLQLQPGLERITTGWWDQKPIQRDYYIGRNEDGQWCWAFKNASGWYLQGYFA</sequence>
<dbReference type="OrthoDB" id="5298951at2"/>
<dbReference type="InterPro" id="IPR050356">
    <property type="entry name" value="SulA_CellDiv_inhibitor"/>
</dbReference>
<organism evidence="4 5">
    <name type="scientific">Rheinheimera riviphila</name>
    <dbReference type="NCBI Taxonomy" id="1834037"/>
    <lineage>
        <taxon>Bacteria</taxon>
        <taxon>Pseudomonadati</taxon>
        <taxon>Pseudomonadota</taxon>
        <taxon>Gammaproteobacteria</taxon>
        <taxon>Chromatiales</taxon>
        <taxon>Chromatiaceae</taxon>
        <taxon>Rheinheimera</taxon>
    </lineage>
</organism>
<dbReference type="Gene3D" id="3.30.70.270">
    <property type="match status" value="1"/>
</dbReference>